<sequence>MAIIGSRSRSSGTCGGPKRRASDPELDIDFGVDMEEAPEGAAKGEKSWEEEELRCPLGG</sequence>
<accession>A0AAD6DEX4</accession>
<feature type="region of interest" description="Disordered" evidence="1">
    <location>
        <begin position="1"/>
        <end position="59"/>
    </location>
</feature>
<proteinExistence type="predicted"/>
<evidence type="ECO:0000313" key="2">
    <source>
        <dbReference type="EMBL" id="KAJ5575462.1"/>
    </source>
</evidence>
<dbReference type="EMBL" id="JAQJAC010000008">
    <property type="protein sequence ID" value="KAJ5575462.1"/>
    <property type="molecule type" value="Genomic_DNA"/>
</dbReference>
<organism evidence="2 3">
    <name type="scientific">Penicillium hetheringtonii</name>
    <dbReference type="NCBI Taxonomy" id="911720"/>
    <lineage>
        <taxon>Eukaryota</taxon>
        <taxon>Fungi</taxon>
        <taxon>Dikarya</taxon>
        <taxon>Ascomycota</taxon>
        <taxon>Pezizomycotina</taxon>
        <taxon>Eurotiomycetes</taxon>
        <taxon>Eurotiomycetidae</taxon>
        <taxon>Eurotiales</taxon>
        <taxon>Aspergillaceae</taxon>
        <taxon>Penicillium</taxon>
    </lineage>
</organism>
<feature type="compositionally biased region" description="Low complexity" evidence="1">
    <location>
        <begin position="1"/>
        <end position="12"/>
    </location>
</feature>
<evidence type="ECO:0000256" key="1">
    <source>
        <dbReference type="SAM" id="MobiDB-lite"/>
    </source>
</evidence>
<feature type="compositionally biased region" description="Acidic residues" evidence="1">
    <location>
        <begin position="24"/>
        <end position="38"/>
    </location>
</feature>
<protein>
    <submittedName>
        <fullName evidence="2">Uncharacterized protein</fullName>
    </submittedName>
</protein>
<gene>
    <name evidence="2" type="ORF">N7450_009361</name>
</gene>
<name>A0AAD6DEX4_9EURO</name>
<dbReference type="Proteomes" id="UP001216150">
    <property type="component" value="Unassembled WGS sequence"/>
</dbReference>
<evidence type="ECO:0000313" key="3">
    <source>
        <dbReference type="Proteomes" id="UP001216150"/>
    </source>
</evidence>
<reference evidence="2 3" key="1">
    <citation type="journal article" date="2023" name="IMA Fungus">
        <title>Comparative genomic study of the Penicillium genus elucidates a diverse pangenome and 15 lateral gene transfer events.</title>
        <authorList>
            <person name="Petersen C."/>
            <person name="Sorensen T."/>
            <person name="Nielsen M.R."/>
            <person name="Sondergaard T.E."/>
            <person name="Sorensen J.L."/>
            <person name="Fitzpatrick D.A."/>
            <person name="Frisvad J.C."/>
            <person name="Nielsen K.L."/>
        </authorList>
    </citation>
    <scope>NUCLEOTIDE SEQUENCE [LARGE SCALE GENOMIC DNA]</scope>
    <source>
        <strain evidence="2 3">IBT 29057</strain>
    </source>
</reference>
<dbReference type="AlphaFoldDB" id="A0AAD6DEX4"/>
<comment type="caution">
    <text evidence="2">The sequence shown here is derived from an EMBL/GenBank/DDBJ whole genome shotgun (WGS) entry which is preliminary data.</text>
</comment>
<keyword evidence="3" id="KW-1185">Reference proteome</keyword>